<dbReference type="Proteomes" id="UP000053647">
    <property type="component" value="Unassembled WGS sequence"/>
</dbReference>
<reference evidence="2 3" key="1">
    <citation type="submission" date="2014-06" db="EMBL/GenBank/DDBJ databases">
        <authorList>
            <consortium name="DOE Joint Genome Institute"/>
            <person name="Kuo A."/>
            <person name="Kohler A."/>
            <person name="Nagy L.G."/>
            <person name="Floudas D."/>
            <person name="Copeland A."/>
            <person name="Barry K.W."/>
            <person name="Cichocki N."/>
            <person name="Veneault-Fourrey C."/>
            <person name="LaButti K."/>
            <person name="Lindquist E.A."/>
            <person name="Lipzen A."/>
            <person name="Lundell T."/>
            <person name="Morin E."/>
            <person name="Murat C."/>
            <person name="Sun H."/>
            <person name="Tunlid A."/>
            <person name="Henrissat B."/>
            <person name="Grigoriev I.V."/>
            <person name="Hibbett D.S."/>
            <person name="Martin F."/>
            <person name="Nordberg H.P."/>
            <person name="Cantor M.N."/>
            <person name="Hua S.X."/>
        </authorList>
    </citation>
    <scope>NUCLEOTIDE SEQUENCE [LARGE SCALE GENOMIC DNA]</scope>
    <source>
        <strain evidence="2 3">ATCC 200175</strain>
    </source>
</reference>
<dbReference type="AlphaFoldDB" id="A0A0C9TU30"/>
<reference evidence="3" key="2">
    <citation type="submission" date="2015-01" db="EMBL/GenBank/DDBJ databases">
        <title>Evolutionary Origins and Diversification of the Mycorrhizal Mutualists.</title>
        <authorList>
            <consortium name="DOE Joint Genome Institute"/>
            <consortium name="Mycorrhizal Genomics Consortium"/>
            <person name="Kohler A."/>
            <person name="Kuo A."/>
            <person name="Nagy L.G."/>
            <person name="Floudas D."/>
            <person name="Copeland A."/>
            <person name="Barry K.W."/>
            <person name="Cichocki N."/>
            <person name="Veneault-Fourrey C."/>
            <person name="LaButti K."/>
            <person name="Lindquist E.A."/>
            <person name="Lipzen A."/>
            <person name="Lundell T."/>
            <person name="Morin E."/>
            <person name="Murat C."/>
            <person name="Riley R."/>
            <person name="Ohm R."/>
            <person name="Sun H."/>
            <person name="Tunlid A."/>
            <person name="Henrissat B."/>
            <person name="Grigoriev I.V."/>
            <person name="Hibbett D.S."/>
            <person name="Martin F."/>
        </authorList>
    </citation>
    <scope>NUCLEOTIDE SEQUENCE [LARGE SCALE GENOMIC DNA]</scope>
    <source>
        <strain evidence="3">ATCC 200175</strain>
    </source>
</reference>
<dbReference type="OrthoDB" id="2501483at2759"/>
<evidence type="ECO:0000313" key="2">
    <source>
        <dbReference type="EMBL" id="KIJ10716.1"/>
    </source>
</evidence>
<protein>
    <recommendedName>
        <fullName evidence="1">CxC5 like cysteine cluster associated with KDZ domain-containing protein</fullName>
    </recommendedName>
</protein>
<organism evidence="2 3">
    <name type="scientific">Paxillus involutus ATCC 200175</name>
    <dbReference type="NCBI Taxonomy" id="664439"/>
    <lineage>
        <taxon>Eukaryota</taxon>
        <taxon>Fungi</taxon>
        <taxon>Dikarya</taxon>
        <taxon>Basidiomycota</taxon>
        <taxon>Agaricomycotina</taxon>
        <taxon>Agaricomycetes</taxon>
        <taxon>Agaricomycetidae</taxon>
        <taxon>Boletales</taxon>
        <taxon>Paxilineae</taxon>
        <taxon>Paxillaceae</taxon>
        <taxon>Paxillus</taxon>
    </lineage>
</organism>
<gene>
    <name evidence="2" type="ORF">PAXINDRAFT_85596</name>
</gene>
<evidence type="ECO:0000313" key="3">
    <source>
        <dbReference type="Proteomes" id="UP000053647"/>
    </source>
</evidence>
<name>A0A0C9TU30_PAXIN</name>
<sequence>MHDITHPPLTLPTAVEGLLIGVTGMDVESVRRGWSLLKHVVWSAQELLPSSQEAEIFNLHGHRHGLAFHDLYPPTRVCLTKGCPNQRDCNNVATLSNPVKYQAVRFTLGFGALPVHSTSTYCCQCHRRYHHNYVVHKDSDSRIYYSGVPDTVQAASHFFIDSQVLEVFANAKVFRWCVMNQIF</sequence>
<dbReference type="InterPro" id="IPR041539">
    <property type="entry name" value="CxC5"/>
</dbReference>
<keyword evidence="3" id="KW-1185">Reference proteome</keyword>
<feature type="domain" description="CxC5 like cysteine cluster associated with KDZ" evidence="1">
    <location>
        <begin position="67"/>
        <end position="179"/>
    </location>
</feature>
<evidence type="ECO:0000259" key="1">
    <source>
        <dbReference type="Pfam" id="PF18718"/>
    </source>
</evidence>
<proteinExistence type="predicted"/>
<dbReference type="Pfam" id="PF18718">
    <property type="entry name" value="CxC5"/>
    <property type="match status" value="1"/>
</dbReference>
<accession>A0A0C9TU30</accession>
<dbReference type="HOGENOM" id="CLU_074887_1_0_1"/>
<dbReference type="EMBL" id="KN819398">
    <property type="protein sequence ID" value="KIJ10716.1"/>
    <property type="molecule type" value="Genomic_DNA"/>
</dbReference>